<evidence type="ECO:0000256" key="2">
    <source>
        <dbReference type="ARBA" id="ARBA00022525"/>
    </source>
</evidence>
<dbReference type="InterPro" id="IPR001073">
    <property type="entry name" value="C1q_dom"/>
</dbReference>
<accession>A0A8B6FMZ9</accession>
<dbReference type="PROSITE" id="PS50871">
    <property type="entry name" value="C1Q"/>
    <property type="match status" value="1"/>
</dbReference>
<proteinExistence type="predicted"/>
<evidence type="ECO:0000313" key="5">
    <source>
        <dbReference type="EMBL" id="VDI52611.1"/>
    </source>
</evidence>
<dbReference type="Pfam" id="PF00386">
    <property type="entry name" value="C1q"/>
    <property type="match status" value="1"/>
</dbReference>
<gene>
    <name evidence="5" type="ORF">MGAL_10B037250</name>
</gene>
<dbReference type="Gene3D" id="2.60.120.40">
    <property type="match status" value="1"/>
</dbReference>
<dbReference type="GO" id="GO:0005581">
    <property type="term" value="C:collagen trimer"/>
    <property type="evidence" value="ECO:0007669"/>
    <property type="project" value="UniProtKB-KW"/>
</dbReference>
<dbReference type="PANTHER" id="PTHR15427:SF33">
    <property type="entry name" value="COLLAGEN IV NC1 DOMAIN-CONTAINING PROTEIN"/>
    <property type="match status" value="1"/>
</dbReference>
<protein>
    <recommendedName>
        <fullName evidence="4">C1q domain-containing protein</fullName>
    </recommendedName>
</protein>
<dbReference type="PANTHER" id="PTHR15427">
    <property type="entry name" value="EMILIN ELASTIN MICROFIBRIL INTERFACE-LOCATED PROTEIN ELASTIN MICROFIBRIL INTERFACER"/>
    <property type="match status" value="1"/>
</dbReference>
<organism evidence="5 6">
    <name type="scientific">Mytilus galloprovincialis</name>
    <name type="common">Mediterranean mussel</name>
    <dbReference type="NCBI Taxonomy" id="29158"/>
    <lineage>
        <taxon>Eukaryota</taxon>
        <taxon>Metazoa</taxon>
        <taxon>Spiralia</taxon>
        <taxon>Lophotrochozoa</taxon>
        <taxon>Mollusca</taxon>
        <taxon>Bivalvia</taxon>
        <taxon>Autobranchia</taxon>
        <taxon>Pteriomorphia</taxon>
        <taxon>Mytilida</taxon>
        <taxon>Mytiloidea</taxon>
        <taxon>Mytilidae</taxon>
        <taxon>Mytilinae</taxon>
        <taxon>Mytilus</taxon>
    </lineage>
</organism>
<feature type="domain" description="C1q" evidence="4">
    <location>
        <begin position="42"/>
        <end position="153"/>
    </location>
</feature>
<dbReference type="InterPro" id="IPR008983">
    <property type="entry name" value="Tumour_necrosis_fac-like_dom"/>
</dbReference>
<evidence type="ECO:0000256" key="3">
    <source>
        <dbReference type="SAM" id="SignalP"/>
    </source>
</evidence>
<sequence>MLTSITIVLVVVTGFASDESSCQTSDGRYEVKVTGKSIHIATNPSSYCFLCLHFKNPGVGRRLVFDVTKKNQGNGYNCHTGVFTCPKTGIYVFVWVIRMHLSKHSTELMINGSVYESTFLFAKNGVDGSVSGTVVAHVSKSDQVYVRNNSARA</sequence>
<dbReference type="Proteomes" id="UP000596742">
    <property type="component" value="Unassembled WGS sequence"/>
</dbReference>
<name>A0A8B6FMZ9_MYTGA</name>
<keyword evidence="6" id="KW-1185">Reference proteome</keyword>
<dbReference type="SUPFAM" id="SSF49842">
    <property type="entry name" value="TNF-like"/>
    <property type="match status" value="1"/>
</dbReference>
<reference evidence="5" key="1">
    <citation type="submission" date="2018-11" db="EMBL/GenBank/DDBJ databases">
        <authorList>
            <person name="Alioto T."/>
            <person name="Alioto T."/>
        </authorList>
    </citation>
    <scope>NUCLEOTIDE SEQUENCE</scope>
</reference>
<feature type="signal peptide" evidence="3">
    <location>
        <begin position="1"/>
        <end position="16"/>
    </location>
</feature>
<comment type="subcellular location">
    <subcellularLocation>
        <location evidence="1">Secreted</location>
    </subcellularLocation>
</comment>
<dbReference type="OrthoDB" id="6154955at2759"/>
<comment type="caution">
    <text evidence="5">The sequence shown here is derived from an EMBL/GenBank/DDBJ whole genome shotgun (WGS) entry which is preliminary data.</text>
</comment>
<dbReference type="AlphaFoldDB" id="A0A8B6FMZ9"/>
<evidence type="ECO:0000259" key="4">
    <source>
        <dbReference type="PROSITE" id="PS50871"/>
    </source>
</evidence>
<keyword evidence="3" id="KW-0732">Signal</keyword>
<dbReference type="PRINTS" id="PR00007">
    <property type="entry name" value="COMPLEMNTC1Q"/>
</dbReference>
<feature type="chain" id="PRO_5032964864" description="C1q domain-containing protein" evidence="3">
    <location>
        <begin position="17"/>
        <end position="153"/>
    </location>
</feature>
<keyword evidence="2" id="KW-0964">Secreted</keyword>
<dbReference type="SMART" id="SM00110">
    <property type="entry name" value="C1Q"/>
    <property type="match status" value="1"/>
</dbReference>
<evidence type="ECO:0000313" key="6">
    <source>
        <dbReference type="Proteomes" id="UP000596742"/>
    </source>
</evidence>
<dbReference type="EMBL" id="UYJE01007203">
    <property type="protein sequence ID" value="VDI52611.1"/>
    <property type="molecule type" value="Genomic_DNA"/>
</dbReference>
<dbReference type="InterPro" id="IPR050392">
    <property type="entry name" value="Collagen/C1q_domain"/>
</dbReference>
<evidence type="ECO:0000256" key="1">
    <source>
        <dbReference type="ARBA" id="ARBA00004613"/>
    </source>
</evidence>